<dbReference type="GeneID" id="68572243"/>
<evidence type="ECO:0000313" key="3">
    <source>
        <dbReference type="Proteomes" id="UP001500194"/>
    </source>
</evidence>
<dbReference type="PANTHER" id="PTHR21015:SF22">
    <property type="entry name" value="GLYCOSYLTRANSFERASE"/>
    <property type="match status" value="1"/>
</dbReference>
<dbReference type="Proteomes" id="UP001500194">
    <property type="component" value="Unassembled WGS sequence"/>
</dbReference>
<dbReference type="PANTHER" id="PTHR21015">
    <property type="entry name" value="UDP-N-ACETYLGLUCOSAMINE--N-ACETYLMURAMYL-(PENTAPEPTIDE) PYROPHOSPHORYL-UNDECAPRENOL N-ACETYLGLUCOSAMINE TRANSFERASE 1"/>
    <property type="match status" value="1"/>
</dbReference>
<reference evidence="2 3" key="1">
    <citation type="journal article" date="2019" name="Int. J. Syst. Evol. Microbiol.">
        <title>The Global Catalogue of Microorganisms (GCM) 10K type strain sequencing project: providing services to taxonomists for standard genome sequencing and annotation.</title>
        <authorList>
            <consortium name="The Broad Institute Genomics Platform"/>
            <consortium name="The Broad Institute Genome Sequencing Center for Infectious Disease"/>
            <person name="Wu L."/>
            <person name="Ma J."/>
        </authorList>
    </citation>
    <scope>NUCLEOTIDE SEQUENCE [LARGE SCALE GENOMIC DNA]</scope>
    <source>
        <strain evidence="2 3">JCM 16327</strain>
    </source>
</reference>
<proteinExistence type="inferred from homology"/>
<evidence type="ECO:0008006" key="4">
    <source>
        <dbReference type="Google" id="ProtNLM"/>
    </source>
</evidence>
<comment type="caution">
    <text evidence="2">The sequence shown here is derived from an EMBL/GenBank/DDBJ whole genome shotgun (WGS) entry which is preliminary data.</text>
</comment>
<dbReference type="RefSeq" id="WP_227261650.1">
    <property type="nucleotide sequence ID" value="NZ_BAAADU010000002.1"/>
</dbReference>
<dbReference type="GO" id="GO:0016757">
    <property type="term" value="F:glycosyltransferase activity"/>
    <property type="evidence" value="ECO:0007669"/>
    <property type="project" value="TreeGrafter"/>
</dbReference>
<keyword evidence="3" id="KW-1185">Reference proteome</keyword>
<dbReference type="SUPFAM" id="SSF53756">
    <property type="entry name" value="UDP-Glycosyltransferase/glycogen phosphorylase"/>
    <property type="match status" value="1"/>
</dbReference>
<evidence type="ECO:0000256" key="1">
    <source>
        <dbReference type="ARBA" id="ARBA00006962"/>
    </source>
</evidence>
<dbReference type="AlphaFoldDB" id="A0AAV3SY15"/>
<protein>
    <recommendedName>
        <fullName evidence="4">UDP:flavonoid glycosyltransferase YjiC, YdhE family</fullName>
    </recommendedName>
</protein>
<organism evidence="2 3">
    <name type="scientific">Salarchaeum japonicum</name>
    <dbReference type="NCBI Taxonomy" id="555573"/>
    <lineage>
        <taxon>Archaea</taxon>
        <taxon>Methanobacteriati</taxon>
        <taxon>Methanobacteriota</taxon>
        <taxon>Stenosarchaea group</taxon>
        <taxon>Halobacteria</taxon>
        <taxon>Halobacteriales</taxon>
        <taxon>Halobacteriaceae</taxon>
    </lineage>
</organism>
<gene>
    <name evidence="2" type="ORF">GCM10009019_06390</name>
</gene>
<sequence length="311" mass="32688">MHVAVAHYPEGAGHATRMLAVTRELEARGARVSLAGGGPGERFADLLGYDEYVPTRVDFIGDYQDGGGLADVLTGSLPDSARRVRDFYRWLRRENPDALVTDDMFAAMAAPMARVPLYVCTHNAPGLYDDTVERAGAWALTAYQVAAARDFLFPAVWPPGDADPMGVSRIPPLALDADAPVVGDPDVVMVPSTYSDELDAAADGLRENGRRVTVVGGDGWEPVASMLPTLRAANLVVCPGYSTVMEAAVAGTPTLIYPFTSEQRGVARLAARATGFRTVTSSGEVVAAAADPPDPPAFENGAGVVADAVLS</sequence>
<dbReference type="EMBL" id="BAAADU010000002">
    <property type="protein sequence ID" value="GAA0646761.1"/>
    <property type="molecule type" value="Genomic_DNA"/>
</dbReference>
<name>A0AAV3SY15_9EURY</name>
<evidence type="ECO:0000313" key="2">
    <source>
        <dbReference type="EMBL" id="GAA0646761.1"/>
    </source>
</evidence>
<comment type="similarity">
    <text evidence="1">Belongs to the glycosyltransferase 28 family.</text>
</comment>
<accession>A0AAV3SY15</accession>
<dbReference type="Gene3D" id="3.40.50.2000">
    <property type="entry name" value="Glycogen Phosphorylase B"/>
    <property type="match status" value="2"/>
</dbReference>